<dbReference type="InterPro" id="IPR011042">
    <property type="entry name" value="6-blade_b-propeller_TolB-like"/>
</dbReference>
<keyword evidence="1" id="KW-0378">Hydrolase</keyword>
<gene>
    <name evidence="5" type="ORF">QE383_003146</name>
</gene>
<feature type="signal peptide" evidence="3">
    <location>
        <begin position="1"/>
        <end position="23"/>
    </location>
</feature>
<dbReference type="Pfam" id="PF00326">
    <property type="entry name" value="Peptidase_S9"/>
    <property type="match status" value="1"/>
</dbReference>
<evidence type="ECO:0000256" key="3">
    <source>
        <dbReference type="SAM" id="SignalP"/>
    </source>
</evidence>
<evidence type="ECO:0000313" key="6">
    <source>
        <dbReference type="Proteomes" id="UP001234354"/>
    </source>
</evidence>
<dbReference type="PANTHER" id="PTHR42776:SF27">
    <property type="entry name" value="DIPEPTIDYL PEPTIDASE FAMILY MEMBER 6"/>
    <property type="match status" value="1"/>
</dbReference>
<dbReference type="PANTHER" id="PTHR42776">
    <property type="entry name" value="SERINE PEPTIDASE S9 FAMILY MEMBER"/>
    <property type="match status" value="1"/>
</dbReference>
<dbReference type="InterPro" id="IPR001375">
    <property type="entry name" value="Peptidase_S9_cat"/>
</dbReference>
<dbReference type="GO" id="GO:0004252">
    <property type="term" value="F:serine-type endopeptidase activity"/>
    <property type="evidence" value="ECO:0007669"/>
    <property type="project" value="TreeGrafter"/>
</dbReference>
<keyword evidence="5" id="KW-0645">Protease</keyword>
<feature type="domain" description="Peptidase S9 prolyl oligopeptidase catalytic" evidence="4">
    <location>
        <begin position="462"/>
        <end position="661"/>
    </location>
</feature>
<dbReference type="SUPFAM" id="SSF53474">
    <property type="entry name" value="alpha/beta-Hydrolases"/>
    <property type="match status" value="1"/>
</dbReference>
<keyword evidence="3" id="KW-0732">Signal</keyword>
<dbReference type="AlphaFoldDB" id="A0AAW8GF85"/>
<evidence type="ECO:0000259" key="4">
    <source>
        <dbReference type="Pfam" id="PF00326"/>
    </source>
</evidence>
<organism evidence="5 6">
    <name type="scientific">Pseudoxanthomonas winnipegensis</name>
    <dbReference type="NCBI Taxonomy" id="2480810"/>
    <lineage>
        <taxon>Bacteria</taxon>
        <taxon>Pseudomonadati</taxon>
        <taxon>Pseudomonadota</taxon>
        <taxon>Gammaproteobacteria</taxon>
        <taxon>Lysobacterales</taxon>
        <taxon>Lysobacteraceae</taxon>
        <taxon>Pseudoxanthomonas</taxon>
    </lineage>
</organism>
<dbReference type="GO" id="GO:0006508">
    <property type="term" value="P:proteolysis"/>
    <property type="evidence" value="ECO:0007669"/>
    <property type="project" value="InterPro"/>
</dbReference>
<evidence type="ECO:0000313" key="5">
    <source>
        <dbReference type="EMBL" id="MDQ1120838.1"/>
    </source>
</evidence>
<feature type="chain" id="PRO_5043812886" evidence="3">
    <location>
        <begin position="24"/>
        <end position="662"/>
    </location>
</feature>
<evidence type="ECO:0000256" key="2">
    <source>
        <dbReference type="ARBA" id="ARBA00022825"/>
    </source>
</evidence>
<comment type="caution">
    <text evidence="5">The sequence shown here is derived from an EMBL/GenBank/DDBJ whole genome shotgun (WGS) entry which is preliminary data.</text>
</comment>
<reference evidence="5" key="1">
    <citation type="submission" date="2023-07" db="EMBL/GenBank/DDBJ databases">
        <title>Functional and genomic diversity of the sorghum phyllosphere microbiome.</title>
        <authorList>
            <person name="Shade A."/>
        </authorList>
    </citation>
    <scope>NUCLEOTIDE SEQUENCE</scope>
    <source>
        <strain evidence="5">SORGH_AS_0908</strain>
    </source>
</reference>
<dbReference type="Pfam" id="PF07676">
    <property type="entry name" value="PD40"/>
    <property type="match status" value="1"/>
</dbReference>
<dbReference type="EMBL" id="JAUTBB010000001">
    <property type="protein sequence ID" value="MDQ1120838.1"/>
    <property type="molecule type" value="Genomic_DNA"/>
</dbReference>
<dbReference type="SUPFAM" id="SSF82171">
    <property type="entry name" value="DPP6 N-terminal domain-like"/>
    <property type="match status" value="1"/>
</dbReference>
<dbReference type="RefSeq" id="WP_306994487.1">
    <property type="nucleotide sequence ID" value="NZ_JAUTBB010000001.1"/>
</dbReference>
<name>A0AAW8GF85_9GAMM</name>
<keyword evidence="2" id="KW-0720">Serine protease</keyword>
<dbReference type="GO" id="GO:0004177">
    <property type="term" value="F:aminopeptidase activity"/>
    <property type="evidence" value="ECO:0007669"/>
    <property type="project" value="UniProtKB-KW"/>
</dbReference>
<keyword evidence="5" id="KW-0031">Aminopeptidase</keyword>
<evidence type="ECO:0000256" key="1">
    <source>
        <dbReference type="ARBA" id="ARBA00022801"/>
    </source>
</evidence>
<proteinExistence type="predicted"/>
<dbReference type="Gene3D" id="2.120.10.30">
    <property type="entry name" value="TolB, C-terminal domain"/>
    <property type="match status" value="1"/>
</dbReference>
<accession>A0AAW8GF85</accession>
<dbReference type="Gene3D" id="3.40.50.1820">
    <property type="entry name" value="alpha/beta hydrolase"/>
    <property type="match status" value="1"/>
</dbReference>
<dbReference type="Proteomes" id="UP001234354">
    <property type="component" value="Unassembled WGS sequence"/>
</dbReference>
<sequence>MKRIVLSCLFAACCGMGAMSAGAQTPASPHLPTPADFVALAQVGDPQISPDGARIAYGVATPQGDGKPAHRQLQLIAATGKAAPRPLDGAGKADDSAPQWSADGRQLLFLSDRALPGAEAAPKPAATQVWRVDAEGRQAQALTRAASDVASFALSADGTRLAYLAIDPPSPAMQVRIAAKDDAVEVDHPRLFKRLWVQDLAGGEARVLSPPGLQVQDVAWAPDGRTLALRVSDDTTLNGYWYRSRVVLLSLADGTLSPPLEPMASAFPLQFSPDGTRLLYGRIAPYGMVATVYAHELASGKRVALAEDWPGTLWLARWQDSRTLIAQGLHGVRGEFLRVDAATGAWRTLATPQIAYPSFSTARTGRTAFIGLRDAQPAEVWTLDGGKLTAHTDTNPQVAGWAHGQVRELAWTSSKDGRRITGVLLTPPGWKASTPLPTLVQVHGGPAEAWWSGWMGSWHDWAQLLSTRGYAVFLPNPRGSEGQGRAFTELARHDWGGADFQDLLDGVDMLEREGVIDPQRLGIGGWSYGGYMSAWAVTQSKRFKTAIVGAGVIDIGAAALTTDVPTYAPGYFGDPVTHRAEYDAHSPIRYVDRVSAPVLILHGEADARVPLSQGQMFYRALKFHGTPVEMVTYPRGPHWFTEQAAGRDVQQRVLDWLDTHLR</sequence>
<protein>
    <submittedName>
        <fullName evidence="5">Dipeptidyl aminopeptidase/acylaminoacyl peptidase</fullName>
    </submittedName>
</protein>
<dbReference type="InterPro" id="IPR029058">
    <property type="entry name" value="AB_hydrolase_fold"/>
</dbReference>
<dbReference type="InterPro" id="IPR011659">
    <property type="entry name" value="WD40"/>
</dbReference>